<accession>A0A850R4B6</accession>
<evidence type="ECO:0000313" key="1">
    <source>
        <dbReference type="EMBL" id="NVZ09529.1"/>
    </source>
</evidence>
<evidence type="ECO:0000313" key="2">
    <source>
        <dbReference type="Proteomes" id="UP000592294"/>
    </source>
</evidence>
<protein>
    <submittedName>
        <fullName evidence="1">Uncharacterized protein</fullName>
    </submittedName>
</protein>
<name>A0A850R4B6_9GAMM</name>
<comment type="caution">
    <text evidence="1">The sequence shown here is derived from an EMBL/GenBank/DDBJ whole genome shotgun (WGS) entry which is preliminary data.</text>
</comment>
<reference evidence="1 2" key="1">
    <citation type="submission" date="2020-06" db="EMBL/GenBank/DDBJ databases">
        <title>Whole-genome sequence of Allochromatium humboldtianum DSM 21881, type strain.</title>
        <authorList>
            <person name="Kyndt J.A."/>
            <person name="Meyer T.E."/>
        </authorList>
    </citation>
    <scope>NUCLEOTIDE SEQUENCE [LARGE SCALE GENOMIC DNA]</scope>
    <source>
        <strain evidence="1 2">DSM 21881</strain>
    </source>
</reference>
<gene>
    <name evidence="1" type="ORF">HW932_09660</name>
</gene>
<dbReference type="AlphaFoldDB" id="A0A850R4B6"/>
<keyword evidence="2" id="KW-1185">Reference proteome</keyword>
<organism evidence="1 2">
    <name type="scientific">Allochromatium humboldtianum</name>
    <dbReference type="NCBI Taxonomy" id="504901"/>
    <lineage>
        <taxon>Bacteria</taxon>
        <taxon>Pseudomonadati</taxon>
        <taxon>Pseudomonadota</taxon>
        <taxon>Gammaproteobacteria</taxon>
        <taxon>Chromatiales</taxon>
        <taxon>Chromatiaceae</taxon>
        <taxon>Allochromatium</taxon>
    </lineage>
</organism>
<dbReference type="EMBL" id="JABZEO010000005">
    <property type="protein sequence ID" value="NVZ09529.1"/>
    <property type="molecule type" value="Genomic_DNA"/>
</dbReference>
<dbReference type="Proteomes" id="UP000592294">
    <property type="component" value="Unassembled WGS sequence"/>
</dbReference>
<dbReference type="RefSeq" id="WP_176976282.1">
    <property type="nucleotide sequence ID" value="NZ_JABZEO010000005.1"/>
</dbReference>
<sequence>MTTLTIVAEFGPRRDRALFMRQISARFARLDYYDRLPRVRDFLSGRRLPTLDAARALVDTIARTVRFADASGLEPARESRACLGGLHDDGFDHVTTWTFDGGLVLCTEPYGGPDAAQSWCSDHGWSARPLPAWSTWNPPNTTLILTSPPDGGALLDPILSRLAAAEPLPITDRCTAGEVRSPTRGTRL</sequence>
<proteinExistence type="predicted"/>